<evidence type="ECO:0000313" key="1">
    <source>
        <dbReference type="EMBL" id="AKQ07675.1"/>
    </source>
</evidence>
<dbReference type="OrthoDB" id="28641at10239"/>
<evidence type="ECO:0000313" key="2">
    <source>
        <dbReference type="Proteomes" id="UP000203872"/>
    </source>
</evidence>
<organism evidence="1 2">
    <name type="scientific">Yersinia phage vB_YenP_ISAO8</name>
    <dbReference type="NCBI Taxonomy" id="1675027"/>
    <lineage>
        <taxon>Viruses</taxon>
        <taxon>Duplodnaviria</taxon>
        <taxon>Heunggongvirae</taxon>
        <taxon>Uroviricota</taxon>
        <taxon>Caudoviricetes</taxon>
        <taxon>Autographivirales</taxon>
        <taxon>Autonotataviridae</taxon>
        <taxon>Melnykvirinae</taxon>
        <taxon>Aghbyvirus</taxon>
        <taxon>Aghbyvirus ISAO8</taxon>
    </lineage>
</organism>
<dbReference type="Proteomes" id="UP000203872">
    <property type="component" value="Segment"/>
</dbReference>
<protein>
    <submittedName>
        <fullName evidence="1">Uncharacterized protein</fullName>
    </submittedName>
</protein>
<dbReference type="KEGG" id="vg:26630222"/>
<dbReference type="RefSeq" id="YP_009203161.1">
    <property type="nucleotide sequence ID" value="NC_028850.1"/>
</dbReference>
<accession>A0A0H4TGZ3</accession>
<name>A0A0H4TGZ3_9CAUD</name>
<keyword evidence="2" id="KW-1185">Reference proteome</keyword>
<reference evidence="1 2" key="1">
    <citation type="submission" date="2015-06" db="EMBL/GenBank/DDBJ databases">
        <title>Complete genome sequence of bacteriophage vB_YenP_ISAO8 which infects Yersinia enterocolitica O:8.</title>
        <authorList>
            <person name="Leon-Velarde C.G."/>
            <person name="Kropinski A.M."/>
            <person name="Chen S."/>
        </authorList>
    </citation>
    <scope>NUCLEOTIDE SEQUENCE [LARGE SCALE GENOMIC DNA]</scope>
</reference>
<sequence>MAKKQRYLNGTIFYRFDGTALRPWVQQVNGVQAGPFATLEDAQAALDSSNDPDNFDLIGSLEMRKVKLNEQPDGTTQCESFCMAEETPFDVYGLYGRTTDGYLLHLADYDRYAAVRNQYALLIDRLGNGPVDYRELLEAVQ</sequence>
<proteinExistence type="predicted"/>
<dbReference type="EMBL" id="KT184661">
    <property type="protein sequence ID" value="AKQ07675.1"/>
    <property type="molecule type" value="Genomic_DNA"/>
</dbReference>
<dbReference type="GeneID" id="26630222"/>